<reference evidence="3 4" key="1">
    <citation type="submission" date="2016-02" db="EMBL/GenBank/DDBJ databases">
        <title>Ulvibacter sp. LPB0005, isolated from Thais luteostoma.</title>
        <authorList>
            <person name="Shin S.-K."/>
            <person name="Yi H."/>
        </authorList>
    </citation>
    <scope>NUCLEOTIDE SEQUENCE [LARGE SCALE GENOMIC DNA]</scope>
    <source>
        <strain evidence="3 4">LPB0005</strain>
    </source>
</reference>
<dbReference type="Pfam" id="PF09374">
    <property type="entry name" value="PG_binding_3"/>
    <property type="match status" value="1"/>
</dbReference>
<feature type="domain" description="TtsA-like Glycoside hydrolase family 108" evidence="1">
    <location>
        <begin position="11"/>
        <end position="101"/>
    </location>
</feature>
<dbReference type="EMBL" id="LRXL01000026">
    <property type="protein sequence ID" value="OAB79749.1"/>
    <property type="molecule type" value="Genomic_DNA"/>
</dbReference>
<keyword evidence="4" id="KW-1185">Reference proteome</keyword>
<name>A0A167IKQ5_9FLAO</name>
<dbReference type="InterPro" id="IPR018537">
    <property type="entry name" value="Peptidoglycan-bd_3"/>
</dbReference>
<dbReference type="SUPFAM" id="SSF53955">
    <property type="entry name" value="Lysozyme-like"/>
    <property type="match status" value="1"/>
</dbReference>
<dbReference type="RefSeq" id="WP_068589679.1">
    <property type="nucleotide sequence ID" value="NZ_LRXL01000026.1"/>
</dbReference>
<comment type="caution">
    <text evidence="3">The sequence shown here is derived from an EMBL/GenBank/DDBJ whole genome shotgun (WGS) entry which is preliminary data.</text>
</comment>
<proteinExistence type="predicted"/>
<dbReference type="STRING" id="1763537.ULVI_03110"/>
<dbReference type="Pfam" id="PF05838">
    <property type="entry name" value="Glyco_hydro_108"/>
    <property type="match status" value="1"/>
</dbReference>
<sequence>MANFNSYIPKLRNAEGGFQDNPEDAGNYNSLKVLVGTNYGISARFYETVIGRPPSRQDMLSISQANATELFRVYFWNKARANEIKSQAVADTVVDHFVNAGNGIRLAQQVLNDNFGKNLATDNGMGPKTLAAINSVNPVDFVTLYNRERENYYRRLSNSPTFLNGWLTRLQDFAAHNSGKIISSQLILLSAVIIYGVYSLNQPTNLKTA</sequence>
<dbReference type="InterPro" id="IPR023346">
    <property type="entry name" value="Lysozyme-like_dom_sf"/>
</dbReference>
<evidence type="ECO:0000313" key="3">
    <source>
        <dbReference type="EMBL" id="OAB79749.1"/>
    </source>
</evidence>
<dbReference type="Proteomes" id="UP000077013">
    <property type="component" value="Unassembled WGS sequence"/>
</dbReference>
<evidence type="ECO:0000313" key="4">
    <source>
        <dbReference type="Proteomes" id="UP000077013"/>
    </source>
</evidence>
<dbReference type="InterPro" id="IPR008565">
    <property type="entry name" value="TtsA-like_GH18_dom"/>
</dbReference>
<dbReference type="AlphaFoldDB" id="A0A167IKQ5"/>
<feature type="domain" description="Peptidoglycan binding" evidence="2">
    <location>
        <begin position="102"/>
        <end position="170"/>
    </location>
</feature>
<protein>
    <submittedName>
        <fullName evidence="3">Uncharacterized protein</fullName>
    </submittedName>
</protein>
<organism evidence="3 4">
    <name type="scientific">Cochleicola gelatinilyticus</name>
    <dbReference type="NCBI Taxonomy" id="1763537"/>
    <lineage>
        <taxon>Bacteria</taxon>
        <taxon>Pseudomonadati</taxon>
        <taxon>Bacteroidota</taxon>
        <taxon>Flavobacteriia</taxon>
        <taxon>Flavobacteriales</taxon>
        <taxon>Flavobacteriaceae</taxon>
        <taxon>Cochleicola</taxon>
    </lineage>
</organism>
<gene>
    <name evidence="3" type="ORF">ULVI_03110</name>
</gene>
<dbReference type="Gene3D" id="1.20.141.10">
    <property type="entry name" value="Chitosanase, subunit A, domain 1"/>
    <property type="match status" value="1"/>
</dbReference>
<evidence type="ECO:0000259" key="1">
    <source>
        <dbReference type="Pfam" id="PF05838"/>
    </source>
</evidence>
<accession>A0A167IKQ5</accession>
<evidence type="ECO:0000259" key="2">
    <source>
        <dbReference type="Pfam" id="PF09374"/>
    </source>
</evidence>
<dbReference type="OrthoDB" id="672438at2"/>